<dbReference type="InterPro" id="IPR042097">
    <property type="entry name" value="Aminopeptidase_N-like_N_sf"/>
</dbReference>
<evidence type="ECO:0000256" key="3">
    <source>
        <dbReference type="ARBA" id="ARBA00010136"/>
    </source>
</evidence>
<keyword evidence="7" id="KW-0479">Metal-binding</keyword>
<evidence type="ECO:0000313" key="17">
    <source>
        <dbReference type="Proteomes" id="UP000195755"/>
    </source>
</evidence>
<dbReference type="Pfam" id="PF17900">
    <property type="entry name" value="Peptidase_M1_N"/>
    <property type="match status" value="1"/>
</dbReference>
<evidence type="ECO:0000256" key="8">
    <source>
        <dbReference type="ARBA" id="ARBA00022801"/>
    </source>
</evidence>
<evidence type="ECO:0000313" key="16">
    <source>
        <dbReference type="EMBL" id="ARZ70369.1"/>
    </source>
</evidence>
<dbReference type="Pfam" id="PF01433">
    <property type="entry name" value="Peptidase_M1"/>
    <property type="match status" value="1"/>
</dbReference>
<dbReference type="InterPro" id="IPR050344">
    <property type="entry name" value="Peptidase_M1_aminopeptidases"/>
</dbReference>
<dbReference type="AlphaFoldDB" id="A0A1Z2L7U5"/>
<dbReference type="PANTHER" id="PTHR11533:SF297">
    <property type="entry name" value="AMINOPEPTIDASE N"/>
    <property type="match status" value="1"/>
</dbReference>
<feature type="domain" description="Peptidase M1 membrane alanine aminopeptidase" evidence="14">
    <location>
        <begin position="339"/>
        <end position="481"/>
    </location>
</feature>
<feature type="domain" description="Aminopeptidase N-like N-terminal" evidence="15">
    <location>
        <begin position="75"/>
        <end position="252"/>
    </location>
</feature>
<comment type="catalytic activity">
    <reaction evidence="1">
        <text>Release of an N-terminal amino acid, Xaa-|-Yaa- from a peptide, amide or arylamide. Xaa is preferably Ala, but may be most amino acids including Pro (slow action). When a terminal hydrophobic residue is followed by a prolyl residue, the two may be released as an intact Xaa-Pro dipeptide.</text>
        <dbReference type="EC" id="3.4.11.2"/>
    </reaction>
</comment>
<name>A0A1Z2L7U5_9ACTN</name>
<dbReference type="PANTHER" id="PTHR11533">
    <property type="entry name" value="PROTEASE M1 ZINC METALLOPROTEASE"/>
    <property type="match status" value="1"/>
</dbReference>
<keyword evidence="10" id="KW-0482">Metalloprotease</keyword>
<dbReference type="GO" id="GO:0006508">
    <property type="term" value="P:proteolysis"/>
    <property type="evidence" value="ECO:0007669"/>
    <property type="project" value="UniProtKB-KW"/>
</dbReference>
<evidence type="ECO:0000256" key="13">
    <source>
        <dbReference type="SAM" id="MobiDB-lite"/>
    </source>
</evidence>
<evidence type="ECO:0000256" key="4">
    <source>
        <dbReference type="ARBA" id="ARBA00012564"/>
    </source>
</evidence>
<dbReference type="GO" id="GO:0008237">
    <property type="term" value="F:metallopeptidase activity"/>
    <property type="evidence" value="ECO:0007669"/>
    <property type="project" value="UniProtKB-KW"/>
</dbReference>
<evidence type="ECO:0000256" key="10">
    <source>
        <dbReference type="ARBA" id="ARBA00023049"/>
    </source>
</evidence>
<gene>
    <name evidence="16" type="ORF">SMD11_4776</name>
</gene>
<dbReference type="RefSeq" id="WP_087928327.1">
    <property type="nucleotide sequence ID" value="NZ_CP021744.1"/>
</dbReference>
<dbReference type="Gene3D" id="2.60.40.1730">
    <property type="entry name" value="tricorn interacting facor f3 domain"/>
    <property type="match status" value="1"/>
</dbReference>
<evidence type="ECO:0000256" key="11">
    <source>
        <dbReference type="ARBA" id="ARBA00029811"/>
    </source>
</evidence>
<evidence type="ECO:0000256" key="6">
    <source>
        <dbReference type="ARBA" id="ARBA00022670"/>
    </source>
</evidence>
<dbReference type="PRINTS" id="PR00756">
    <property type="entry name" value="ALADIPTASE"/>
</dbReference>
<organism evidence="16 17">
    <name type="scientific">Streptomyces albireticuli</name>
    <dbReference type="NCBI Taxonomy" id="1940"/>
    <lineage>
        <taxon>Bacteria</taxon>
        <taxon>Bacillati</taxon>
        <taxon>Actinomycetota</taxon>
        <taxon>Actinomycetes</taxon>
        <taxon>Kitasatosporales</taxon>
        <taxon>Streptomycetaceae</taxon>
        <taxon>Streptomyces</taxon>
    </lineage>
</organism>
<dbReference type="Gene3D" id="1.10.390.10">
    <property type="entry name" value="Neutral Protease Domain 2"/>
    <property type="match status" value="1"/>
</dbReference>
<accession>A0A1Z2L7U5</accession>
<dbReference type="GO" id="GO:0008270">
    <property type="term" value="F:zinc ion binding"/>
    <property type="evidence" value="ECO:0007669"/>
    <property type="project" value="InterPro"/>
</dbReference>
<dbReference type="CDD" id="cd09603">
    <property type="entry name" value="M1_APN_like"/>
    <property type="match status" value="1"/>
</dbReference>
<dbReference type="InterPro" id="IPR027268">
    <property type="entry name" value="Peptidase_M4/M1_CTD_sf"/>
</dbReference>
<evidence type="ECO:0000256" key="9">
    <source>
        <dbReference type="ARBA" id="ARBA00022833"/>
    </source>
</evidence>
<evidence type="ECO:0000256" key="12">
    <source>
        <dbReference type="ARBA" id="ARBA00031533"/>
    </source>
</evidence>
<dbReference type="EMBL" id="CP021744">
    <property type="protein sequence ID" value="ARZ70369.1"/>
    <property type="molecule type" value="Genomic_DNA"/>
</dbReference>
<feature type="compositionally biased region" description="Basic residues" evidence="13">
    <location>
        <begin position="8"/>
        <end position="22"/>
    </location>
</feature>
<sequence length="491" mass="53423">MTDTLRRPSVRHAPAVRRRAPRRAAARALPAAAALALVASCTVGGGGTARADAGAAGAGDPLFPRLGNGGYDVRHYGLTLDYEPDGNHLDGTAVITARATQELGAFNLDLKGLDVRAVRVDGREARTDREGTELTVTPARRIGKGRTFETVVTYGGTPEEITDEEDEEEEEHEGAEGWVETDDGAVGLGQPTGSMAWFPGNHHPSDKAAYDIQVTVPAGYTAVANGELKGERTKGGRKSFSWHSAEPMASYLASVAVSPFKVTTTRAGDLPVYLATHPKQAAAAPRLKKLVPEALAWATALFGPYPFSSAGAVVDHNPTLGYALETQTKPYFGSDPDELVVVHELAHQWFGNSVTPRTWRDMWLNEGFAQYAEWLWEEKRGGRSVQRIFDDYYDGKDAQSEGIWAYPPADPAPETVSDPPVYGRGAMVLHKLRQAVGDEKFFATVRAWTAEHRHGNADTAEFVRFWERKSGKDLDGLFDVWLRGKGRPATR</sequence>
<dbReference type="InterPro" id="IPR045357">
    <property type="entry name" value="Aminopeptidase_N-like_N"/>
</dbReference>
<evidence type="ECO:0000259" key="14">
    <source>
        <dbReference type="Pfam" id="PF01433"/>
    </source>
</evidence>
<comment type="cofactor">
    <cofactor evidence="2">
        <name>Zn(2+)</name>
        <dbReference type="ChEBI" id="CHEBI:29105"/>
    </cofactor>
</comment>
<dbReference type="EC" id="3.4.11.2" evidence="4"/>
<evidence type="ECO:0000256" key="5">
    <source>
        <dbReference type="ARBA" id="ARBA00015611"/>
    </source>
</evidence>
<reference evidence="16 17" key="1">
    <citation type="submission" date="2017-06" db="EMBL/GenBank/DDBJ databases">
        <title>Streptomyces albireticuli Genome sequencing and assembly.</title>
        <authorList>
            <person name="Wang Y."/>
            <person name="Du B."/>
            <person name="Ding Y."/>
            <person name="Liu H."/>
            <person name="Hou Q."/>
            <person name="Liu K."/>
            <person name="Yao L."/>
            <person name="Wang C."/>
        </authorList>
    </citation>
    <scope>NUCLEOTIDE SEQUENCE [LARGE SCALE GENOMIC DNA]</scope>
    <source>
        <strain evidence="16 17">MDJK11</strain>
    </source>
</reference>
<dbReference type="Proteomes" id="UP000195755">
    <property type="component" value="Chromosome"/>
</dbReference>
<comment type="similarity">
    <text evidence="3">Belongs to the peptidase M1 family.</text>
</comment>
<keyword evidence="9" id="KW-0862">Zinc</keyword>
<dbReference type="KEGG" id="salj:SMD11_4776"/>
<keyword evidence="8" id="KW-0378">Hydrolase</keyword>
<evidence type="ECO:0000256" key="1">
    <source>
        <dbReference type="ARBA" id="ARBA00000098"/>
    </source>
</evidence>
<dbReference type="InterPro" id="IPR001930">
    <property type="entry name" value="Peptidase_M1"/>
</dbReference>
<evidence type="ECO:0000256" key="2">
    <source>
        <dbReference type="ARBA" id="ARBA00001947"/>
    </source>
</evidence>
<feature type="region of interest" description="Disordered" evidence="13">
    <location>
        <begin position="1"/>
        <end position="22"/>
    </location>
</feature>
<keyword evidence="6" id="KW-0645">Protease</keyword>
<dbReference type="OrthoDB" id="100605at2"/>
<dbReference type="SUPFAM" id="SSF55486">
    <property type="entry name" value="Metalloproteases ('zincins'), catalytic domain"/>
    <property type="match status" value="1"/>
</dbReference>
<dbReference type="GO" id="GO:0016285">
    <property type="term" value="F:alanyl aminopeptidase activity"/>
    <property type="evidence" value="ECO:0007669"/>
    <property type="project" value="UniProtKB-EC"/>
</dbReference>
<dbReference type="InterPro" id="IPR014782">
    <property type="entry name" value="Peptidase_M1_dom"/>
</dbReference>
<proteinExistence type="inferred from homology"/>
<evidence type="ECO:0000259" key="15">
    <source>
        <dbReference type="Pfam" id="PF17900"/>
    </source>
</evidence>
<protein>
    <recommendedName>
        <fullName evidence="5">Aminopeptidase N</fullName>
        <ecNumber evidence="4">3.4.11.2</ecNumber>
    </recommendedName>
    <alternativeName>
        <fullName evidence="11">Alanine aminopeptidase</fullName>
    </alternativeName>
    <alternativeName>
        <fullName evidence="12">Lysyl aminopeptidase</fullName>
    </alternativeName>
</protein>
<evidence type="ECO:0000256" key="7">
    <source>
        <dbReference type="ARBA" id="ARBA00022723"/>
    </source>
</evidence>
<dbReference type="SUPFAM" id="SSF63737">
    <property type="entry name" value="Leukotriene A4 hydrolase N-terminal domain"/>
    <property type="match status" value="1"/>
</dbReference>